<evidence type="ECO:0000256" key="1">
    <source>
        <dbReference type="SAM" id="MobiDB-lite"/>
    </source>
</evidence>
<organism evidence="3 4">
    <name type="scientific">Nocardiopsis coralli</name>
    <dbReference type="NCBI Taxonomy" id="2772213"/>
    <lineage>
        <taxon>Bacteria</taxon>
        <taxon>Bacillati</taxon>
        <taxon>Actinomycetota</taxon>
        <taxon>Actinomycetes</taxon>
        <taxon>Streptosporangiales</taxon>
        <taxon>Nocardiopsidaceae</taxon>
        <taxon>Nocardiopsis</taxon>
    </lineage>
</organism>
<dbReference type="Proteomes" id="UP000806528">
    <property type="component" value="Unassembled WGS sequence"/>
</dbReference>
<name>A0ABR9P8G0_9ACTN</name>
<proteinExistence type="predicted"/>
<feature type="transmembrane region" description="Helical" evidence="2">
    <location>
        <begin position="113"/>
        <end position="134"/>
    </location>
</feature>
<keyword evidence="2" id="KW-0812">Transmembrane</keyword>
<protein>
    <recommendedName>
        <fullName evidence="5">SPW repeat-containing protein</fullName>
    </recommendedName>
</protein>
<feature type="transmembrane region" description="Helical" evidence="2">
    <location>
        <begin position="83"/>
        <end position="101"/>
    </location>
</feature>
<dbReference type="EMBL" id="JADBGI010000013">
    <property type="protein sequence ID" value="MBE3000132.1"/>
    <property type="molecule type" value="Genomic_DNA"/>
</dbReference>
<sequence>METIGPDPNSNPRPNSNPGSNQNPAPGPDPDPDPDSAASDLEAVANAERAVRDRPWPTWLYPANAVLLGALALAPLLPDPFSVGVWLALVFAVVFLNAWAGRRMGTPFAFPTSRGFLSAVAIATLFLVTAMLVAQSGGPIWIAVVCAAGTSASYGIGSIVHHRSTRR</sequence>
<feature type="transmembrane region" description="Helical" evidence="2">
    <location>
        <begin position="140"/>
        <end position="160"/>
    </location>
</feature>
<feature type="transmembrane region" description="Helical" evidence="2">
    <location>
        <begin position="59"/>
        <end position="77"/>
    </location>
</feature>
<dbReference type="RefSeq" id="WP_193122750.1">
    <property type="nucleotide sequence ID" value="NZ_JADBGI010000013.1"/>
</dbReference>
<gene>
    <name evidence="3" type="ORF">IDM40_15670</name>
</gene>
<evidence type="ECO:0000313" key="3">
    <source>
        <dbReference type="EMBL" id="MBE3000132.1"/>
    </source>
</evidence>
<accession>A0ABR9P8G0</accession>
<keyword evidence="2" id="KW-1133">Transmembrane helix</keyword>
<feature type="compositionally biased region" description="Low complexity" evidence="1">
    <location>
        <begin position="1"/>
        <end position="24"/>
    </location>
</feature>
<comment type="caution">
    <text evidence="3">The sequence shown here is derived from an EMBL/GenBank/DDBJ whole genome shotgun (WGS) entry which is preliminary data.</text>
</comment>
<evidence type="ECO:0000313" key="4">
    <source>
        <dbReference type="Proteomes" id="UP000806528"/>
    </source>
</evidence>
<evidence type="ECO:0000256" key="2">
    <source>
        <dbReference type="SAM" id="Phobius"/>
    </source>
</evidence>
<keyword evidence="2" id="KW-0472">Membrane</keyword>
<reference evidence="3 4" key="1">
    <citation type="submission" date="2020-09" db="EMBL/GenBank/DDBJ databases">
        <title>Diversity and distribution of actinomycetes associated with coral in the coast of Hainan.</title>
        <authorList>
            <person name="Li F."/>
        </authorList>
    </citation>
    <scope>NUCLEOTIDE SEQUENCE [LARGE SCALE GENOMIC DNA]</scope>
    <source>
        <strain evidence="3 4">HNM0947</strain>
    </source>
</reference>
<evidence type="ECO:0008006" key="5">
    <source>
        <dbReference type="Google" id="ProtNLM"/>
    </source>
</evidence>
<keyword evidence="4" id="KW-1185">Reference proteome</keyword>
<feature type="region of interest" description="Disordered" evidence="1">
    <location>
        <begin position="1"/>
        <end position="38"/>
    </location>
</feature>